<reference evidence="2 3" key="1">
    <citation type="journal article" date="2014" name="Nat. Genet.">
        <title>Genome and transcriptome of the porcine whipworm Trichuris suis.</title>
        <authorList>
            <person name="Jex A.R."/>
            <person name="Nejsum P."/>
            <person name="Schwarz E.M."/>
            <person name="Hu L."/>
            <person name="Young N.D."/>
            <person name="Hall R.S."/>
            <person name="Korhonen P.K."/>
            <person name="Liao S."/>
            <person name="Thamsborg S."/>
            <person name="Xia J."/>
            <person name="Xu P."/>
            <person name="Wang S."/>
            <person name="Scheerlinck J.P."/>
            <person name="Hofmann A."/>
            <person name="Sternberg P.W."/>
            <person name="Wang J."/>
            <person name="Gasser R.B."/>
        </authorList>
    </citation>
    <scope>NUCLEOTIDE SEQUENCE [LARGE SCALE GENOMIC DNA]</scope>
    <source>
        <strain evidence="2">DCEP-RM93F</strain>
        <strain evidence="1">DCEP-RM93M</strain>
    </source>
</reference>
<gene>
    <name evidence="1" type="ORF">M513_07193</name>
    <name evidence="2" type="ORF">M514_07193</name>
</gene>
<keyword evidence="3" id="KW-1185">Reference proteome</keyword>
<name>A0A085NC06_9BILA</name>
<sequence length="116" mass="12482">MIAKKEAATLVRETRELMKLGGFRLTKWASSSIAVDNVAGTKCSENCLGTVLKTLGLVWNRVDDTLTIKAPSVNECSIDTKLQMLKTVASPTLTSPGRFKPPENPVLKVVGPQLGV</sequence>
<dbReference type="EMBL" id="KL363234">
    <property type="protein sequence ID" value="KFD51864.1"/>
    <property type="molecule type" value="Genomic_DNA"/>
</dbReference>
<evidence type="ECO:0000313" key="1">
    <source>
        <dbReference type="EMBL" id="KFD51864.1"/>
    </source>
</evidence>
<dbReference type="Proteomes" id="UP000030758">
    <property type="component" value="Unassembled WGS sequence"/>
</dbReference>
<evidence type="ECO:0000313" key="2">
    <source>
        <dbReference type="EMBL" id="KFD67002.1"/>
    </source>
</evidence>
<protein>
    <submittedName>
        <fullName evidence="2">Uncharacterized protein</fullName>
    </submittedName>
</protein>
<proteinExistence type="predicted"/>
<organism evidence="2">
    <name type="scientific">Trichuris suis</name>
    <name type="common">pig whipworm</name>
    <dbReference type="NCBI Taxonomy" id="68888"/>
    <lineage>
        <taxon>Eukaryota</taxon>
        <taxon>Metazoa</taxon>
        <taxon>Ecdysozoa</taxon>
        <taxon>Nematoda</taxon>
        <taxon>Enoplea</taxon>
        <taxon>Dorylaimia</taxon>
        <taxon>Trichinellida</taxon>
        <taxon>Trichuridae</taxon>
        <taxon>Trichuris</taxon>
    </lineage>
</organism>
<dbReference type="EMBL" id="KL367519">
    <property type="protein sequence ID" value="KFD67002.1"/>
    <property type="molecule type" value="Genomic_DNA"/>
</dbReference>
<accession>A0A085NC06</accession>
<dbReference type="AlphaFoldDB" id="A0A085NC06"/>
<dbReference type="Proteomes" id="UP000030764">
    <property type="component" value="Unassembled WGS sequence"/>
</dbReference>
<evidence type="ECO:0000313" key="3">
    <source>
        <dbReference type="Proteomes" id="UP000030764"/>
    </source>
</evidence>